<gene>
    <name evidence="1" type="ORF">AAFF_G00351090</name>
</gene>
<keyword evidence="2" id="KW-1185">Reference proteome</keyword>
<name>A0AAD7SIP2_9TELE</name>
<dbReference type="EMBL" id="JAINUG010000058">
    <property type="protein sequence ID" value="KAJ8403337.1"/>
    <property type="molecule type" value="Genomic_DNA"/>
</dbReference>
<comment type="caution">
    <text evidence="1">The sequence shown here is derived from an EMBL/GenBank/DDBJ whole genome shotgun (WGS) entry which is preliminary data.</text>
</comment>
<dbReference type="Proteomes" id="UP001221898">
    <property type="component" value="Unassembled WGS sequence"/>
</dbReference>
<reference evidence="1" key="1">
    <citation type="journal article" date="2023" name="Science">
        <title>Genome structures resolve the early diversification of teleost fishes.</title>
        <authorList>
            <person name="Parey E."/>
            <person name="Louis A."/>
            <person name="Montfort J."/>
            <person name="Bouchez O."/>
            <person name="Roques C."/>
            <person name="Iampietro C."/>
            <person name="Lluch J."/>
            <person name="Castinel A."/>
            <person name="Donnadieu C."/>
            <person name="Desvignes T."/>
            <person name="Floi Bucao C."/>
            <person name="Jouanno E."/>
            <person name="Wen M."/>
            <person name="Mejri S."/>
            <person name="Dirks R."/>
            <person name="Jansen H."/>
            <person name="Henkel C."/>
            <person name="Chen W.J."/>
            <person name="Zahm M."/>
            <person name="Cabau C."/>
            <person name="Klopp C."/>
            <person name="Thompson A.W."/>
            <person name="Robinson-Rechavi M."/>
            <person name="Braasch I."/>
            <person name="Lecointre G."/>
            <person name="Bobe J."/>
            <person name="Postlethwait J.H."/>
            <person name="Berthelot C."/>
            <person name="Roest Crollius H."/>
            <person name="Guiguen Y."/>
        </authorList>
    </citation>
    <scope>NUCLEOTIDE SEQUENCE</scope>
    <source>
        <strain evidence="1">NC1722</strain>
    </source>
</reference>
<dbReference type="AlphaFoldDB" id="A0AAD7SIP2"/>
<evidence type="ECO:0000313" key="1">
    <source>
        <dbReference type="EMBL" id="KAJ8403337.1"/>
    </source>
</evidence>
<sequence>MAFDTTTSSNHLTAACIVIKLSLGRPLLWSRCQHHIGEVLLSHFFTNLKVETSRSPEVAFFARLLDYKQLQLCLVYLGAPGAAKTPVTFPRHKARWMAKLLYTLKLALMERFFPRAPSTRGSRC</sequence>
<accession>A0AAD7SIP2</accession>
<organism evidence="1 2">
    <name type="scientific">Aldrovandia affinis</name>
    <dbReference type="NCBI Taxonomy" id="143900"/>
    <lineage>
        <taxon>Eukaryota</taxon>
        <taxon>Metazoa</taxon>
        <taxon>Chordata</taxon>
        <taxon>Craniata</taxon>
        <taxon>Vertebrata</taxon>
        <taxon>Euteleostomi</taxon>
        <taxon>Actinopterygii</taxon>
        <taxon>Neopterygii</taxon>
        <taxon>Teleostei</taxon>
        <taxon>Notacanthiformes</taxon>
        <taxon>Halosauridae</taxon>
        <taxon>Aldrovandia</taxon>
    </lineage>
</organism>
<evidence type="ECO:0000313" key="2">
    <source>
        <dbReference type="Proteomes" id="UP001221898"/>
    </source>
</evidence>
<proteinExistence type="predicted"/>
<protein>
    <submittedName>
        <fullName evidence="1">Uncharacterized protein</fullName>
    </submittedName>
</protein>